<evidence type="ECO:0000256" key="4">
    <source>
        <dbReference type="ARBA" id="ARBA00022723"/>
    </source>
</evidence>
<dbReference type="GO" id="GO:0008235">
    <property type="term" value="F:metalloexopeptidase activity"/>
    <property type="evidence" value="ECO:0007669"/>
    <property type="project" value="InterPro"/>
</dbReference>
<evidence type="ECO:0000313" key="11">
    <source>
        <dbReference type="EMBL" id="KAK7033700.1"/>
    </source>
</evidence>
<comment type="caution">
    <text evidence="11">The sequence shown here is derived from an EMBL/GenBank/DDBJ whole genome shotgun (WGS) entry which is preliminary data.</text>
</comment>
<keyword evidence="5 9" id="KW-0732">Signal</keyword>
<evidence type="ECO:0000256" key="5">
    <source>
        <dbReference type="ARBA" id="ARBA00022729"/>
    </source>
</evidence>
<keyword evidence="12" id="KW-1185">Reference proteome</keyword>
<evidence type="ECO:0000259" key="10">
    <source>
        <dbReference type="Pfam" id="PF04389"/>
    </source>
</evidence>
<dbReference type="InterPro" id="IPR007484">
    <property type="entry name" value="Peptidase_M28"/>
</dbReference>
<dbReference type="PANTHER" id="PTHR12147">
    <property type="entry name" value="METALLOPEPTIDASE M28 FAMILY MEMBER"/>
    <property type="match status" value="1"/>
</dbReference>
<organism evidence="11 12">
    <name type="scientific">Paramarasmius palmivorus</name>
    <dbReference type="NCBI Taxonomy" id="297713"/>
    <lineage>
        <taxon>Eukaryota</taxon>
        <taxon>Fungi</taxon>
        <taxon>Dikarya</taxon>
        <taxon>Basidiomycota</taxon>
        <taxon>Agaricomycotina</taxon>
        <taxon>Agaricomycetes</taxon>
        <taxon>Agaricomycetidae</taxon>
        <taxon>Agaricales</taxon>
        <taxon>Marasmiineae</taxon>
        <taxon>Marasmiaceae</taxon>
        <taxon>Paramarasmius</taxon>
    </lineage>
</organism>
<dbReference type="AlphaFoldDB" id="A0AAW0C3B0"/>
<proteinExistence type="inferred from homology"/>
<evidence type="ECO:0000256" key="8">
    <source>
        <dbReference type="ARBA" id="ARBA00043962"/>
    </source>
</evidence>
<feature type="domain" description="Peptidase M28" evidence="10">
    <location>
        <begin position="120"/>
        <end position="309"/>
    </location>
</feature>
<gene>
    <name evidence="11" type="ORF">VNI00_012700</name>
</gene>
<feature type="signal peptide" evidence="9">
    <location>
        <begin position="1"/>
        <end position="20"/>
    </location>
</feature>
<dbReference type="Pfam" id="PF04389">
    <property type="entry name" value="Peptidase_M28"/>
    <property type="match status" value="1"/>
</dbReference>
<evidence type="ECO:0000256" key="7">
    <source>
        <dbReference type="ARBA" id="ARBA00022833"/>
    </source>
</evidence>
<dbReference type="Proteomes" id="UP001383192">
    <property type="component" value="Unassembled WGS sequence"/>
</dbReference>
<keyword evidence="3 9" id="KW-0645">Protease</keyword>
<name>A0AAW0C3B0_9AGAR</name>
<evidence type="ECO:0000256" key="2">
    <source>
        <dbReference type="ARBA" id="ARBA00022438"/>
    </source>
</evidence>
<evidence type="ECO:0000256" key="1">
    <source>
        <dbReference type="ARBA" id="ARBA00001947"/>
    </source>
</evidence>
<evidence type="ECO:0000256" key="3">
    <source>
        <dbReference type="ARBA" id="ARBA00022670"/>
    </source>
</evidence>
<dbReference type="GO" id="GO:0006508">
    <property type="term" value="P:proteolysis"/>
    <property type="evidence" value="ECO:0007669"/>
    <property type="project" value="UniProtKB-KW"/>
</dbReference>
<comment type="similarity">
    <text evidence="8">Belongs to the peptidase M28 family. M28E subfamily.</text>
</comment>
<dbReference type="SUPFAM" id="SSF53187">
    <property type="entry name" value="Zn-dependent exopeptidases"/>
    <property type="match status" value="1"/>
</dbReference>
<evidence type="ECO:0000313" key="12">
    <source>
        <dbReference type="Proteomes" id="UP001383192"/>
    </source>
</evidence>
<keyword evidence="2" id="KW-0031">Aminopeptidase</keyword>
<dbReference type="Gene3D" id="3.40.630.10">
    <property type="entry name" value="Zn peptidases"/>
    <property type="match status" value="1"/>
</dbReference>
<dbReference type="InterPro" id="IPR045175">
    <property type="entry name" value="M28_fam"/>
</dbReference>
<evidence type="ECO:0000256" key="9">
    <source>
        <dbReference type="RuleBase" id="RU361240"/>
    </source>
</evidence>
<keyword evidence="7 9" id="KW-0862">Zinc</keyword>
<reference evidence="11 12" key="1">
    <citation type="submission" date="2024-01" db="EMBL/GenBank/DDBJ databases">
        <title>A draft genome for a cacao thread blight-causing isolate of Paramarasmius palmivorus.</title>
        <authorList>
            <person name="Baruah I.K."/>
            <person name="Bukari Y."/>
            <person name="Amoako-Attah I."/>
            <person name="Meinhardt L.W."/>
            <person name="Bailey B.A."/>
            <person name="Cohen S.P."/>
        </authorList>
    </citation>
    <scope>NUCLEOTIDE SEQUENCE [LARGE SCALE GENOMIC DNA]</scope>
    <source>
        <strain evidence="11 12">GH-12</strain>
    </source>
</reference>
<keyword evidence="4 9" id="KW-0479">Metal-binding</keyword>
<dbReference type="GO" id="GO:0046872">
    <property type="term" value="F:metal ion binding"/>
    <property type="evidence" value="ECO:0007669"/>
    <property type="project" value="UniProtKB-KW"/>
</dbReference>
<dbReference type="EC" id="3.4.-.-" evidence="9"/>
<dbReference type="GO" id="GO:0004177">
    <property type="term" value="F:aminopeptidase activity"/>
    <property type="evidence" value="ECO:0007669"/>
    <property type="project" value="UniProtKB-KW"/>
</dbReference>
<keyword evidence="6 9" id="KW-0378">Hydrolase</keyword>
<protein>
    <recommendedName>
        <fullName evidence="9">Peptide hydrolase</fullName>
        <ecNumber evidence="9">3.4.-.-</ecNumber>
    </recommendedName>
</protein>
<dbReference type="PANTHER" id="PTHR12147:SF56">
    <property type="entry name" value="AMINOPEPTIDASE YDR415C-RELATED"/>
    <property type="match status" value="1"/>
</dbReference>
<evidence type="ECO:0000256" key="6">
    <source>
        <dbReference type="ARBA" id="ARBA00022801"/>
    </source>
</evidence>
<comment type="cofactor">
    <cofactor evidence="1">
        <name>Zn(2+)</name>
        <dbReference type="ChEBI" id="CHEBI:29105"/>
    </cofactor>
</comment>
<accession>A0AAW0C3B0</accession>
<sequence>MKLQSFFSILAIGLPLVARAARNITHDEIETNAAQGLRLLTLSDDADPVWKTEEEKLTIVYFDVTYVYEAQWNWTSTKSLATLTTSSDWVLNRAKTIATGRADITVTQFKHNFAQSTSSVITRIAGSASGPVTIVGAHLDSINMANPVNGRAPGADDDGTGTVNLIEAFRALVAAGFKPSTPGPLEFHWYAAEEVGLLGSHDIATSYKNTGVQVKAMVQFDMTGYFKPSTPEVISLITDNIDAGLNAFLKLVIAAYNTIPADPSDDPCGYACSDHASWNSVGYPAAFPFEANFVAENYNPNIHTDHDTTGVAGFSWTHSLEFVKLAVAAAYELSA</sequence>
<feature type="chain" id="PRO_5043106605" description="Peptide hydrolase" evidence="9">
    <location>
        <begin position="21"/>
        <end position="335"/>
    </location>
</feature>
<dbReference type="EMBL" id="JAYKXP010000060">
    <property type="protein sequence ID" value="KAK7033700.1"/>
    <property type="molecule type" value="Genomic_DNA"/>
</dbReference>